<protein>
    <submittedName>
        <fullName evidence="1">Uncharacterized protein</fullName>
    </submittedName>
</protein>
<dbReference type="AlphaFoldDB" id="A0AAW2ECS2"/>
<organism evidence="1 2">
    <name type="scientific">Cardiocondyla obscurior</name>
    <dbReference type="NCBI Taxonomy" id="286306"/>
    <lineage>
        <taxon>Eukaryota</taxon>
        <taxon>Metazoa</taxon>
        <taxon>Ecdysozoa</taxon>
        <taxon>Arthropoda</taxon>
        <taxon>Hexapoda</taxon>
        <taxon>Insecta</taxon>
        <taxon>Pterygota</taxon>
        <taxon>Neoptera</taxon>
        <taxon>Endopterygota</taxon>
        <taxon>Hymenoptera</taxon>
        <taxon>Apocrita</taxon>
        <taxon>Aculeata</taxon>
        <taxon>Formicoidea</taxon>
        <taxon>Formicidae</taxon>
        <taxon>Myrmicinae</taxon>
        <taxon>Cardiocondyla</taxon>
    </lineage>
</organism>
<sequence length="73" mass="8001">MYVACNHTRTRSRGARSVTHERSLCTHRANKCTYTTGSATDNADSLQTIHVPVSSTIRNIICTYANAGLFSNP</sequence>
<dbReference type="Proteomes" id="UP001430953">
    <property type="component" value="Unassembled WGS sequence"/>
</dbReference>
<proteinExistence type="predicted"/>
<accession>A0AAW2ECS2</accession>
<keyword evidence="2" id="KW-1185">Reference proteome</keyword>
<name>A0AAW2ECS2_9HYME</name>
<dbReference type="EMBL" id="JADYXP020000025">
    <property type="protein sequence ID" value="KAL0100760.1"/>
    <property type="molecule type" value="Genomic_DNA"/>
</dbReference>
<reference evidence="1 2" key="1">
    <citation type="submission" date="2023-03" db="EMBL/GenBank/DDBJ databases">
        <title>High recombination rates correlate with genetic variation in Cardiocondyla obscurior ants.</title>
        <authorList>
            <person name="Errbii M."/>
        </authorList>
    </citation>
    <scope>NUCLEOTIDE SEQUENCE [LARGE SCALE GENOMIC DNA]</scope>
    <source>
        <strain evidence="1">Alpha-2009</strain>
        <tissue evidence="1">Whole body</tissue>
    </source>
</reference>
<evidence type="ECO:0000313" key="2">
    <source>
        <dbReference type="Proteomes" id="UP001430953"/>
    </source>
</evidence>
<gene>
    <name evidence="1" type="ORF">PUN28_019262</name>
</gene>
<comment type="caution">
    <text evidence="1">The sequence shown here is derived from an EMBL/GenBank/DDBJ whole genome shotgun (WGS) entry which is preliminary data.</text>
</comment>
<evidence type="ECO:0000313" key="1">
    <source>
        <dbReference type="EMBL" id="KAL0100760.1"/>
    </source>
</evidence>